<dbReference type="GO" id="GO:0016491">
    <property type="term" value="F:oxidoreductase activity"/>
    <property type="evidence" value="ECO:0007669"/>
    <property type="project" value="UniProtKB-KW"/>
</dbReference>
<dbReference type="CDD" id="cd00207">
    <property type="entry name" value="fer2"/>
    <property type="match status" value="1"/>
</dbReference>
<dbReference type="HOGENOM" id="CLU_052511_3_0_5"/>
<dbReference type="InterPro" id="IPR036010">
    <property type="entry name" value="2Fe-2S_ferredoxin-like_sf"/>
</dbReference>
<dbReference type="InterPro" id="IPR001041">
    <property type="entry name" value="2Fe-2S_ferredoxin-type"/>
</dbReference>
<keyword evidence="4" id="KW-0408">Iron</keyword>
<proteinExistence type="predicted"/>
<dbReference type="Pfam" id="PF00111">
    <property type="entry name" value="Fer2"/>
    <property type="match status" value="1"/>
</dbReference>
<dbReference type="InterPro" id="IPR006058">
    <property type="entry name" value="2Fe2S_fd_BS"/>
</dbReference>
<evidence type="ECO:0000256" key="2">
    <source>
        <dbReference type="ARBA" id="ARBA00022723"/>
    </source>
</evidence>
<dbReference type="InterPro" id="IPR012675">
    <property type="entry name" value="Beta-grasp_dom_sf"/>
</dbReference>
<keyword evidence="3" id="KW-0560">Oxidoreductase</keyword>
<dbReference type="SUPFAM" id="SSF54292">
    <property type="entry name" value="2Fe-2S ferredoxin-like"/>
    <property type="match status" value="1"/>
</dbReference>
<dbReference type="PROSITE" id="PS51085">
    <property type="entry name" value="2FE2S_FER_2"/>
    <property type="match status" value="1"/>
</dbReference>
<dbReference type="Proteomes" id="UP000004507">
    <property type="component" value="Unassembled WGS sequence"/>
</dbReference>
<feature type="domain" description="2Fe-2S ferredoxin-type" evidence="6">
    <location>
        <begin position="1"/>
        <end position="76"/>
    </location>
</feature>
<dbReference type="FunFam" id="1.10.150.120:FF:000003">
    <property type="entry name" value="Carbon monoxide dehydrogenase, small subunit"/>
    <property type="match status" value="1"/>
</dbReference>
<evidence type="ECO:0000313" key="7">
    <source>
        <dbReference type="EMBL" id="EAQ05854.1"/>
    </source>
</evidence>
<evidence type="ECO:0000256" key="5">
    <source>
        <dbReference type="ARBA" id="ARBA00023014"/>
    </source>
</evidence>
<protein>
    <submittedName>
        <fullName evidence="7">Isoquinoline 1-oxidoreductase, alpha subunit</fullName>
    </submittedName>
</protein>
<dbReference type="Gene3D" id="1.10.150.120">
    <property type="entry name" value="[2Fe-2S]-binding domain"/>
    <property type="match status" value="1"/>
</dbReference>
<dbReference type="GO" id="GO:0046872">
    <property type="term" value="F:metal ion binding"/>
    <property type="evidence" value="ECO:0007669"/>
    <property type="project" value="UniProtKB-KW"/>
</dbReference>
<comment type="caution">
    <text evidence="7">The sequence shown here is derived from an EMBL/GenBank/DDBJ whole genome shotgun (WGS) entry which is preliminary data.</text>
</comment>
<dbReference type="InterPro" id="IPR036884">
    <property type="entry name" value="2Fe-2S-bd_dom_sf"/>
</dbReference>
<dbReference type="PROSITE" id="PS00197">
    <property type="entry name" value="2FE2S_FER_1"/>
    <property type="match status" value="1"/>
</dbReference>
<dbReference type="STRING" id="314232.SKA53_07107"/>
<dbReference type="Gene3D" id="3.10.20.30">
    <property type="match status" value="1"/>
</dbReference>
<dbReference type="eggNOG" id="COG2080">
    <property type="taxonomic scope" value="Bacteria"/>
</dbReference>
<dbReference type="OrthoDB" id="9792018at2"/>
<accession>A3V854</accession>
<gene>
    <name evidence="7" type="ORF">SKA53_07107</name>
</gene>
<organism evidence="7 8">
    <name type="scientific">Yoonia vestfoldensis SKA53</name>
    <dbReference type="NCBI Taxonomy" id="314232"/>
    <lineage>
        <taxon>Bacteria</taxon>
        <taxon>Pseudomonadati</taxon>
        <taxon>Pseudomonadota</taxon>
        <taxon>Alphaproteobacteria</taxon>
        <taxon>Rhodobacterales</taxon>
        <taxon>Paracoccaceae</taxon>
        <taxon>Yoonia</taxon>
    </lineage>
</organism>
<dbReference type="Pfam" id="PF01799">
    <property type="entry name" value="Fer2_2"/>
    <property type="match status" value="1"/>
</dbReference>
<evidence type="ECO:0000256" key="1">
    <source>
        <dbReference type="ARBA" id="ARBA00022714"/>
    </source>
</evidence>
<dbReference type="PANTHER" id="PTHR44379:SF2">
    <property type="entry name" value="BLR6218 PROTEIN"/>
    <property type="match status" value="1"/>
</dbReference>
<evidence type="ECO:0000256" key="4">
    <source>
        <dbReference type="ARBA" id="ARBA00023004"/>
    </source>
</evidence>
<keyword evidence="5" id="KW-0411">Iron-sulfur</keyword>
<dbReference type="EMBL" id="AAMS01000007">
    <property type="protein sequence ID" value="EAQ05854.1"/>
    <property type="molecule type" value="Genomic_DNA"/>
</dbReference>
<evidence type="ECO:0000256" key="3">
    <source>
        <dbReference type="ARBA" id="ARBA00023002"/>
    </source>
</evidence>
<dbReference type="PANTHER" id="PTHR44379">
    <property type="entry name" value="OXIDOREDUCTASE WITH IRON-SULFUR SUBUNIT"/>
    <property type="match status" value="1"/>
</dbReference>
<dbReference type="SUPFAM" id="SSF47741">
    <property type="entry name" value="CO dehydrogenase ISP C-domain like"/>
    <property type="match status" value="1"/>
</dbReference>
<dbReference type="GO" id="GO:0051537">
    <property type="term" value="F:2 iron, 2 sulfur cluster binding"/>
    <property type="evidence" value="ECO:0007669"/>
    <property type="project" value="UniProtKB-KW"/>
</dbReference>
<sequence>MAISVTINGTAHSVDLPDNVPLLWVLRDAIGLTGTKFGCGIAACGACTVQIDGVAVRSCQVALADVWGEVTTIEGLGQPDNLAVIQQAWIDHQVAQCGYCQSGQIMNAAALLAETPTPTDDDIDAAMQGNLCRCGTYPRIRAAIKDAAQRLTEV</sequence>
<dbReference type="InterPro" id="IPR051452">
    <property type="entry name" value="Diverse_Oxidoreductases"/>
</dbReference>
<dbReference type="RefSeq" id="WP_007205374.1">
    <property type="nucleotide sequence ID" value="NZ_CH672414.1"/>
</dbReference>
<dbReference type="AlphaFoldDB" id="A3V854"/>
<dbReference type="InterPro" id="IPR002888">
    <property type="entry name" value="2Fe-2S-bd"/>
</dbReference>
<reference evidence="7 8" key="1">
    <citation type="submission" date="2006-01" db="EMBL/GenBank/DDBJ databases">
        <authorList>
            <person name="Hagstrom A."/>
            <person name="Ferriera S."/>
            <person name="Johnson J."/>
            <person name="Kravitz S."/>
            <person name="Halpern A."/>
            <person name="Remington K."/>
            <person name="Beeson K."/>
            <person name="Tran B."/>
            <person name="Rogers Y.-H."/>
            <person name="Friedman R."/>
            <person name="Venter J.C."/>
        </authorList>
    </citation>
    <scope>NUCLEOTIDE SEQUENCE [LARGE SCALE GENOMIC DNA]</scope>
    <source>
        <strain evidence="7 8">SKA53</strain>
    </source>
</reference>
<evidence type="ECO:0000313" key="8">
    <source>
        <dbReference type="Proteomes" id="UP000004507"/>
    </source>
</evidence>
<keyword evidence="8" id="KW-1185">Reference proteome</keyword>
<keyword evidence="2" id="KW-0479">Metal-binding</keyword>
<name>A3V854_9RHOB</name>
<evidence type="ECO:0000259" key="6">
    <source>
        <dbReference type="PROSITE" id="PS51085"/>
    </source>
</evidence>
<keyword evidence="1" id="KW-0001">2Fe-2S</keyword>